<dbReference type="EMBL" id="JABFAE010000001">
    <property type="protein sequence ID" value="MBA0822385.1"/>
    <property type="molecule type" value="Genomic_DNA"/>
</dbReference>
<protein>
    <submittedName>
        <fullName evidence="1">Uncharacterized protein</fullName>
    </submittedName>
</protein>
<evidence type="ECO:0000313" key="2">
    <source>
        <dbReference type="Proteomes" id="UP000593575"/>
    </source>
</evidence>
<dbReference type="AlphaFoldDB" id="A0A7J9IMG3"/>
<accession>A0A7J9IMG3</accession>
<dbReference type="Proteomes" id="UP000593575">
    <property type="component" value="Unassembled WGS sequence"/>
</dbReference>
<gene>
    <name evidence="1" type="ORF">Goarm_019190</name>
</gene>
<name>A0A7J9IMG3_9ROSI</name>
<organism evidence="1 2">
    <name type="scientific">Gossypium armourianum</name>
    <dbReference type="NCBI Taxonomy" id="34283"/>
    <lineage>
        <taxon>Eukaryota</taxon>
        <taxon>Viridiplantae</taxon>
        <taxon>Streptophyta</taxon>
        <taxon>Embryophyta</taxon>
        <taxon>Tracheophyta</taxon>
        <taxon>Spermatophyta</taxon>
        <taxon>Magnoliopsida</taxon>
        <taxon>eudicotyledons</taxon>
        <taxon>Gunneridae</taxon>
        <taxon>Pentapetalae</taxon>
        <taxon>rosids</taxon>
        <taxon>malvids</taxon>
        <taxon>Malvales</taxon>
        <taxon>Malvaceae</taxon>
        <taxon>Malvoideae</taxon>
        <taxon>Gossypium</taxon>
    </lineage>
</organism>
<comment type="caution">
    <text evidence="1">The sequence shown here is derived from an EMBL/GenBank/DDBJ whole genome shotgun (WGS) entry which is preliminary data.</text>
</comment>
<proteinExistence type="predicted"/>
<reference evidence="1 2" key="1">
    <citation type="journal article" date="2019" name="Genome Biol. Evol.">
        <title>Insights into the evolution of the New World diploid cottons (Gossypium, subgenus Houzingenia) based on genome sequencing.</title>
        <authorList>
            <person name="Grover C.E."/>
            <person name="Arick M.A. 2nd"/>
            <person name="Thrash A."/>
            <person name="Conover J.L."/>
            <person name="Sanders W.S."/>
            <person name="Peterson D.G."/>
            <person name="Frelichowski J.E."/>
            <person name="Scheffler J.A."/>
            <person name="Scheffler B.E."/>
            <person name="Wendel J.F."/>
        </authorList>
    </citation>
    <scope>NUCLEOTIDE SEQUENCE [LARGE SCALE GENOMIC DNA]</scope>
    <source>
        <strain evidence="1">6</strain>
        <tissue evidence="1">Leaf</tissue>
    </source>
</reference>
<sequence length="25" mass="2918">MGEADEKKRFVPQFHLRTILPSKSC</sequence>
<keyword evidence="2" id="KW-1185">Reference proteome</keyword>
<evidence type="ECO:0000313" key="1">
    <source>
        <dbReference type="EMBL" id="MBA0822385.1"/>
    </source>
</evidence>